<dbReference type="SUPFAM" id="SSF53474">
    <property type="entry name" value="alpha/beta-Hydrolases"/>
    <property type="match status" value="1"/>
</dbReference>
<dbReference type="InterPro" id="IPR050266">
    <property type="entry name" value="AB_hydrolase_sf"/>
</dbReference>
<accession>A0A4R4QI82</accession>
<dbReference type="Pfam" id="PF12697">
    <property type="entry name" value="Abhydrolase_6"/>
    <property type="match status" value="1"/>
</dbReference>
<dbReference type="GO" id="GO:0016020">
    <property type="term" value="C:membrane"/>
    <property type="evidence" value="ECO:0007669"/>
    <property type="project" value="TreeGrafter"/>
</dbReference>
<dbReference type="OrthoDB" id="812569at2"/>
<dbReference type="AlphaFoldDB" id="A0A4R4QI82"/>
<evidence type="ECO:0000313" key="4">
    <source>
        <dbReference type="Proteomes" id="UP000295075"/>
    </source>
</evidence>
<name>A0A4R4QI82_9ACTN</name>
<feature type="domain" description="AB hydrolase-1" evidence="2">
    <location>
        <begin position="45"/>
        <end position="272"/>
    </location>
</feature>
<feature type="region of interest" description="Disordered" evidence="1">
    <location>
        <begin position="19"/>
        <end position="40"/>
    </location>
</feature>
<dbReference type="Proteomes" id="UP000295075">
    <property type="component" value="Unassembled WGS sequence"/>
</dbReference>
<evidence type="ECO:0000259" key="2">
    <source>
        <dbReference type="Pfam" id="PF12697"/>
    </source>
</evidence>
<comment type="caution">
    <text evidence="3">The sequence shown here is derived from an EMBL/GenBank/DDBJ whole genome shotgun (WGS) entry which is preliminary data.</text>
</comment>
<gene>
    <name evidence="3" type="ORF">E1261_00935</name>
</gene>
<keyword evidence="4" id="KW-1185">Reference proteome</keyword>
<dbReference type="GO" id="GO:0016787">
    <property type="term" value="F:hydrolase activity"/>
    <property type="evidence" value="ECO:0007669"/>
    <property type="project" value="UniProtKB-KW"/>
</dbReference>
<reference evidence="3 4" key="1">
    <citation type="submission" date="2019-03" db="EMBL/GenBank/DDBJ databases">
        <title>Draft genome sequences of novel Actinobacteria.</title>
        <authorList>
            <person name="Sahin N."/>
            <person name="Ay H."/>
            <person name="Saygin H."/>
        </authorList>
    </citation>
    <scope>NUCLEOTIDE SEQUENCE [LARGE SCALE GENOMIC DNA]</scope>
    <source>
        <strain evidence="3 4">JCM 30547</strain>
    </source>
</reference>
<dbReference type="EMBL" id="SMKA01000002">
    <property type="protein sequence ID" value="TDC35461.1"/>
    <property type="molecule type" value="Genomic_DNA"/>
</dbReference>
<keyword evidence="3" id="KW-0378">Hydrolase</keyword>
<dbReference type="InterPro" id="IPR029058">
    <property type="entry name" value="AB_hydrolase_fold"/>
</dbReference>
<dbReference type="InterPro" id="IPR000073">
    <property type="entry name" value="AB_hydrolase_1"/>
</dbReference>
<sequence length="280" mass="30251">MKTIPTFLSVLCCRVDGSSRSGGNGAVASGSRGQTSRRGAPVPAVLIHGVPDTHRLWDAVRRNLSRQDVQAWDLPGFGAPLADGFGATKEEYVDWLIQRLESIGEPVDLVGHDWGCILTARVASLRPDLVKTWAGGNGPINGGYHWHALAEIWQDPDQGRQFMADSTPASLTELVAGFDIPAELAAETASRVDEVMKDCILKLYRSAVTVGAEWEPGLANVQAPSVVFWGALDPACQIEFGHRLGESLRAADVVELDCNHWTVLQKPAEVAALLEAHWSN</sequence>
<proteinExistence type="predicted"/>
<dbReference type="PANTHER" id="PTHR43798:SF33">
    <property type="entry name" value="HYDROLASE, PUTATIVE (AFU_ORTHOLOGUE AFUA_2G14860)-RELATED"/>
    <property type="match status" value="1"/>
</dbReference>
<dbReference type="Gene3D" id="3.40.50.1820">
    <property type="entry name" value="alpha/beta hydrolase"/>
    <property type="match status" value="1"/>
</dbReference>
<dbReference type="PANTHER" id="PTHR43798">
    <property type="entry name" value="MONOACYLGLYCEROL LIPASE"/>
    <property type="match status" value="1"/>
</dbReference>
<protein>
    <submittedName>
        <fullName evidence="3">Alpha/beta hydrolase</fullName>
    </submittedName>
</protein>
<evidence type="ECO:0000313" key="3">
    <source>
        <dbReference type="EMBL" id="TDC35461.1"/>
    </source>
</evidence>
<evidence type="ECO:0000256" key="1">
    <source>
        <dbReference type="SAM" id="MobiDB-lite"/>
    </source>
</evidence>
<organism evidence="3 4">
    <name type="scientific">Kribbella albertanoniae</name>
    <dbReference type="NCBI Taxonomy" id="1266829"/>
    <lineage>
        <taxon>Bacteria</taxon>
        <taxon>Bacillati</taxon>
        <taxon>Actinomycetota</taxon>
        <taxon>Actinomycetes</taxon>
        <taxon>Propionibacteriales</taxon>
        <taxon>Kribbellaceae</taxon>
        <taxon>Kribbella</taxon>
    </lineage>
</organism>